<dbReference type="InterPro" id="IPR011032">
    <property type="entry name" value="GroES-like_sf"/>
</dbReference>
<keyword evidence="9" id="KW-1185">Reference proteome</keyword>
<evidence type="ECO:0000256" key="6">
    <source>
        <dbReference type="RuleBase" id="RU361277"/>
    </source>
</evidence>
<accession>A0A7X0FQ23</accession>
<evidence type="ECO:0000313" key="8">
    <source>
        <dbReference type="EMBL" id="MBB6391602.1"/>
    </source>
</evidence>
<dbReference type="InterPro" id="IPR020843">
    <property type="entry name" value="ER"/>
</dbReference>
<evidence type="ECO:0000313" key="9">
    <source>
        <dbReference type="Proteomes" id="UP000537775"/>
    </source>
</evidence>
<dbReference type="Gene3D" id="3.40.50.720">
    <property type="entry name" value="NAD(P)-binding Rossmann-like Domain"/>
    <property type="match status" value="1"/>
</dbReference>
<evidence type="ECO:0000256" key="4">
    <source>
        <dbReference type="ARBA" id="ARBA00022833"/>
    </source>
</evidence>
<dbReference type="InterPro" id="IPR036291">
    <property type="entry name" value="NAD(P)-bd_dom_sf"/>
</dbReference>
<dbReference type="GO" id="GO:0008270">
    <property type="term" value="F:zinc ion binding"/>
    <property type="evidence" value="ECO:0007669"/>
    <property type="project" value="InterPro"/>
</dbReference>
<dbReference type="GO" id="GO:0018456">
    <property type="term" value="F:aryl-alcohol dehydrogenase (NAD+) activity"/>
    <property type="evidence" value="ECO:0007669"/>
    <property type="project" value="UniProtKB-EC"/>
</dbReference>
<dbReference type="Gene3D" id="3.90.180.10">
    <property type="entry name" value="Medium-chain alcohol dehydrogenases, catalytic domain"/>
    <property type="match status" value="1"/>
</dbReference>
<evidence type="ECO:0000256" key="1">
    <source>
        <dbReference type="ARBA" id="ARBA00001947"/>
    </source>
</evidence>
<dbReference type="SMART" id="SM00829">
    <property type="entry name" value="PKS_ER"/>
    <property type="match status" value="1"/>
</dbReference>
<protein>
    <submittedName>
        <fullName evidence="8">Aryl-alcohol dehydrogenase</fullName>
        <ecNumber evidence="8">1.1.1.90</ecNumber>
    </submittedName>
</protein>
<keyword evidence="3 6" id="KW-0479">Metal-binding</keyword>
<gene>
    <name evidence="8" type="ORF">HD594_001915</name>
</gene>
<dbReference type="CDD" id="cd08278">
    <property type="entry name" value="benzyl_alcohol_DH"/>
    <property type="match status" value="1"/>
</dbReference>
<dbReference type="RefSeq" id="WP_184750757.1">
    <property type="nucleotide sequence ID" value="NZ_BAAAJR010000006.1"/>
</dbReference>
<dbReference type="SUPFAM" id="SSF50129">
    <property type="entry name" value="GroES-like"/>
    <property type="match status" value="1"/>
</dbReference>
<dbReference type="PROSITE" id="PS00059">
    <property type="entry name" value="ADH_ZINC"/>
    <property type="match status" value="1"/>
</dbReference>
<dbReference type="InterPro" id="IPR002328">
    <property type="entry name" value="ADH_Zn_CS"/>
</dbReference>
<dbReference type="EC" id="1.1.1.90" evidence="8"/>
<proteinExistence type="inferred from homology"/>
<feature type="domain" description="Enoyl reductase (ER)" evidence="7">
    <location>
        <begin position="12"/>
        <end position="365"/>
    </location>
</feature>
<name>A0A7X0FQ23_9MICO</name>
<comment type="cofactor">
    <cofactor evidence="1 6">
        <name>Zn(2+)</name>
        <dbReference type="ChEBI" id="CHEBI:29105"/>
    </cofactor>
</comment>
<keyword evidence="5 8" id="KW-0560">Oxidoreductase</keyword>
<sequence length="366" mass="37625">MKVTAAVLEETGQPLGFHELELDELRVDEVLVRVVATGVCHTDAVVRDGLLPAQTPVVLGHEGAGIVERVGSAVTHLAPGDHVVLSVNSCGTCRSCLAGHPTACLDSYVRNFAGTRPDGTTSFSDAGGTPVGSHFFGQSSFAERVNAAVRSVVKIPEDFPLELAGPLGCGIQTGAGSVLNVLRPDPGGSFVVFGAGAVGLSALLAAVARRVGTVIAVDLNADRLALATELGATHVVNAAEEDPVARIIEVTGGGVQTALDTTGNARVFRQMIDSLGVAGHAGALGASAAGSEGIVDLPSALGRGIRITWIVEGDAIPQLFIPELIAMHRAGDFPFDRLVKTYPFTELNAAFDASESGEVIKPVVVF</sequence>
<evidence type="ECO:0000259" key="7">
    <source>
        <dbReference type="SMART" id="SM00829"/>
    </source>
</evidence>
<dbReference type="EMBL" id="JACHML010000001">
    <property type="protein sequence ID" value="MBB6391602.1"/>
    <property type="molecule type" value="Genomic_DNA"/>
</dbReference>
<evidence type="ECO:0000256" key="5">
    <source>
        <dbReference type="ARBA" id="ARBA00023002"/>
    </source>
</evidence>
<comment type="caution">
    <text evidence="8">The sequence shown here is derived from an EMBL/GenBank/DDBJ whole genome shotgun (WGS) entry which is preliminary data.</text>
</comment>
<dbReference type="PANTHER" id="PTHR43350:SF17">
    <property type="entry name" value="NAD-DEPENDENT ALCOHOL DEHYDROGENASE"/>
    <property type="match status" value="1"/>
</dbReference>
<comment type="similarity">
    <text evidence="2 6">Belongs to the zinc-containing alcohol dehydrogenase family.</text>
</comment>
<reference evidence="8 9" key="1">
    <citation type="submission" date="2020-08" db="EMBL/GenBank/DDBJ databases">
        <title>Sequencing the genomes of 1000 actinobacteria strains.</title>
        <authorList>
            <person name="Klenk H.-P."/>
        </authorList>
    </citation>
    <scope>NUCLEOTIDE SEQUENCE [LARGE SCALE GENOMIC DNA]</scope>
    <source>
        <strain evidence="8 9">DSM 12511</strain>
    </source>
</reference>
<dbReference type="InterPro" id="IPR013154">
    <property type="entry name" value="ADH-like_N"/>
</dbReference>
<dbReference type="Pfam" id="PF00107">
    <property type="entry name" value="ADH_zinc_N"/>
    <property type="match status" value="1"/>
</dbReference>
<dbReference type="InterPro" id="IPR013149">
    <property type="entry name" value="ADH-like_C"/>
</dbReference>
<dbReference type="PANTHER" id="PTHR43350">
    <property type="entry name" value="NAD-DEPENDENT ALCOHOL DEHYDROGENASE"/>
    <property type="match status" value="1"/>
</dbReference>
<evidence type="ECO:0000256" key="2">
    <source>
        <dbReference type="ARBA" id="ARBA00008072"/>
    </source>
</evidence>
<dbReference type="Pfam" id="PF08240">
    <property type="entry name" value="ADH_N"/>
    <property type="match status" value="1"/>
</dbReference>
<dbReference type="Proteomes" id="UP000537775">
    <property type="component" value="Unassembled WGS sequence"/>
</dbReference>
<dbReference type="AlphaFoldDB" id="A0A7X0FQ23"/>
<evidence type="ECO:0000256" key="3">
    <source>
        <dbReference type="ARBA" id="ARBA00022723"/>
    </source>
</evidence>
<dbReference type="SUPFAM" id="SSF51735">
    <property type="entry name" value="NAD(P)-binding Rossmann-fold domains"/>
    <property type="match status" value="1"/>
</dbReference>
<keyword evidence="4 6" id="KW-0862">Zinc</keyword>
<organism evidence="8 9">
    <name type="scientific">Microbacterium thalassium</name>
    <dbReference type="NCBI Taxonomy" id="362649"/>
    <lineage>
        <taxon>Bacteria</taxon>
        <taxon>Bacillati</taxon>
        <taxon>Actinomycetota</taxon>
        <taxon>Actinomycetes</taxon>
        <taxon>Micrococcales</taxon>
        <taxon>Microbacteriaceae</taxon>
        <taxon>Microbacterium</taxon>
    </lineage>
</organism>